<evidence type="ECO:0000313" key="2">
    <source>
        <dbReference type="Proteomes" id="UP001595685"/>
    </source>
</evidence>
<keyword evidence="2" id="KW-1185">Reference proteome</keyword>
<accession>A0ABV7WHS2</accession>
<proteinExistence type="predicted"/>
<evidence type="ECO:0000313" key="1">
    <source>
        <dbReference type="EMBL" id="MFC3689050.1"/>
    </source>
</evidence>
<protein>
    <submittedName>
        <fullName evidence="1">Uncharacterized protein</fullName>
    </submittedName>
</protein>
<organism evidence="1 2">
    <name type="scientific">Aquipuribacter hungaricus</name>
    <dbReference type="NCBI Taxonomy" id="545624"/>
    <lineage>
        <taxon>Bacteria</taxon>
        <taxon>Bacillati</taxon>
        <taxon>Actinomycetota</taxon>
        <taxon>Actinomycetes</taxon>
        <taxon>Micrococcales</taxon>
        <taxon>Intrasporangiaceae</taxon>
        <taxon>Aquipuribacter</taxon>
    </lineage>
</organism>
<reference evidence="2" key="1">
    <citation type="journal article" date="2019" name="Int. J. Syst. Evol. Microbiol.">
        <title>The Global Catalogue of Microorganisms (GCM) 10K type strain sequencing project: providing services to taxonomists for standard genome sequencing and annotation.</title>
        <authorList>
            <consortium name="The Broad Institute Genomics Platform"/>
            <consortium name="The Broad Institute Genome Sequencing Center for Infectious Disease"/>
            <person name="Wu L."/>
            <person name="Ma J."/>
        </authorList>
    </citation>
    <scope>NUCLEOTIDE SEQUENCE [LARGE SCALE GENOMIC DNA]</scope>
    <source>
        <strain evidence="2">NCAIM B.02333</strain>
    </source>
</reference>
<comment type="caution">
    <text evidence="1">The sequence shown here is derived from an EMBL/GenBank/DDBJ whole genome shotgun (WGS) entry which is preliminary data.</text>
</comment>
<name>A0ABV7WHS2_9MICO</name>
<dbReference type="Proteomes" id="UP001595685">
    <property type="component" value="Unassembled WGS sequence"/>
</dbReference>
<gene>
    <name evidence="1" type="ORF">ACFOLH_11925</name>
</gene>
<sequence>MAAQLAEGQEAERATRATELAAAAEVAHDQLPTALVGLAALVPPAGGDSGATVPATDVEAWTAALDASADALGGTAEGDEDQTVTRGALLGAVGLLRSAVEGTAGLPAEAGPARQEQLARVARDRDAGVALWQAGATRLDGLVLDAGGEHTHLFLAPDGDPRSVPREFQEPDED</sequence>
<dbReference type="RefSeq" id="WP_376983980.1">
    <property type="nucleotide sequence ID" value="NZ_JBHRWW010000007.1"/>
</dbReference>
<dbReference type="EMBL" id="JBHRWW010000007">
    <property type="protein sequence ID" value="MFC3689050.1"/>
    <property type="molecule type" value="Genomic_DNA"/>
</dbReference>